<organism evidence="2 3">
    <name type="scientific">Ancylostoma caninum</name>
    <name type="common">Dog hookworm</name>
    <dbReference type="NCBI Taxonomy" id="29170"/>
    <lineage>
        <taxon>Eukaryota</taxon>
        <taxon>Metazoa</taxon>
        <taxon>Ecdysozoa</taxon>
        <taxon>Nematoda</taxon>
        <taxon>Chromadorea</taxon>
        <taxon>Rhabditida</taxon>
        <taxon>Rhabditina</taxon>
        <taxon>Rhabditomorpha</taxon>
        <taxon>Strongyloidea</taxon>
        <taxon>Ancylostomatidae</taxon>
        <taxon>Ancylostomatinae</taxon>
        <taxon>Ancylostoma</taxon>
    </lineage>
</organism>
<evidence type="ECO:0000313" key="2">
    <source>
        <dbReference type="EMBL" id="RCN25838.1"/>
    </source>
</evidence>
<dbReference type="AlphaFoldDB" id="A0A368F2H5"/>
<gene>
    <name evidence="2" type="ORF">ANCCAN_28448</name>
</gene>
<protein>
    <submittedName>
        <fullName evidence="2">Uncharacterized protein</fullName>
    </submittedName>
</protein>
<dbReference type="Proteomes" id="UP000252519">
    <property type="component" value="Unassembled WGS sequence"/>
</dbReference>
<sequence>MYKAGHSAVSRTALPSIQHKQRSSYNYQRPQALQKGIDKRSSIASKKERDQLLLQTEIPVPVFSKPKVKRNDTPLTLTPPSTPSSPLVEQQIEFLHN</sequence>
<feature type="compositionally biased region" description="Low complexity" evidence="1">
    <location>
        <begin position="73"/>
        <end position="87"/>
    </location>
</feature>
<accession>A0A368F2H5</accession>
<comment type="caution">
    <text evidence="2">The sequence shown here is derived from an EMBL/GenBank/DDBJ whole genome shotgun (WGS) entry which is preliminary data.</text>
</comment>
<feature type="region of interest" description="Disordered" evidence="1">
    <location>
        <begin position="1"/>
        <end position="45"/>
    </location>
</feature>
<reference evidence="2 3" key="1">
    <citation type="submission" date="2014-10" db="EMBL/GenBank/DDBJ databases">
        <title>Draft genome of the hookworm Ancylostoma caninum.</title>
        <authorList>
            <person name="Mitreva M."/>
        </authorList>
    </citation>
    <scope>NUCLEOTIDE SEQUENCE [LARGE SCALE GENOMIC DNA]</scope>
    <source>
        <strain evidence="2 3">Baltimore</strain>
    </source>
</reference>
<feature type="compositionally biased region" description="Basic and acidic residues" evidence="1">
    <location>
        <begin position="36"/>
        <end position="45"/>
    </location>
</feature>
<keyword evidence="3" id="KW-1185">Reference proteome</keyword>
<dbReference type="EMBL" id="JOJR01010263">
    <property type="protein sequence ID" value="RCN25838.1"/>
    <property type="molecule type" value="Genomic_DNA"/>
</dbReference>
<dbReference type="OrthoDB" id="5857654at2759"/>
<evidence type="ECO:0000256" key="1">
    <source>
        <dbReference type="SAM" id="MobiDB-lite"/>
    </source>
</evidence>
<evidence type="ECO:0000313" key="3">
    <source>
        <dbReference type="Proteomes" id="UP000252519"/>
    </source>
</evidence>
<name>A0A368F2H5_ANCCA</name>
<feature type="non-terminal residue" evidence="2">
    <location>
        <position position="97"/>
    </location>
</feature>
<feature type="region of interest" description="Disordered" evidence="1">
    <location>
        <begin position="65"/>
        <end position="88"/>
    </location>
</feature>
<proteinExistence type="predicted"/>